<name>A0ABN6LDN8_9BACT</name>
<protein>
    <submittedName>
        <fullName evidence="1">Uncharacterized protein</fullName>
    </submittedName>
</protein>
<gene>
    <name evidence="1" type="ORF">PEPS_35850</name>
</gene>
<organism evidence="1 2">
    <name type="scientific">Persicobacter psychrovividus</name>
    <dbReference type="NCBI Taxonomy" id="387638"/>
    <lineage>
        <taxon>Bacteria</taxon>
        <taxon>Pseudomonadati</taxon>
        <taxon>Bacteroidota</taxon>
        <taxon>Cytophagia</taxon>
        <taxon>Cytophagales</taxon>
        <taxon>Persicobacteraceae</taxon>
        <taxon>Persicobacter</taxon>
    </lineage>
</organism>
<keyword evidence="2" id="KW-1185">Reference proteome</keyword>
<accession>A0ABN6LDN8</accession>
<evidence type="ECO:0000313" key="1">
    <source>
        <dbReference type="EMBL" id="BDD01305.1"/>
    </source>
</evidence>
<evidence type="ECO:0000313" key="2">
    <source>
        <dbReference type="Proteomes" id="UP001354989"/>
    </source>
</evidence>
<dbReference type="EMBL" id="AP025294">
    <property type="protein sequence ID" value="BDD01305.1"/>
    <property type="molecule type" value="Genomic_DNA"/>
</dbReference>
<proteinExistence type="predicted"/>
<reference evidence="1 2" key="1">
    <citation type="submission" date="2021-12" db="EMBL/GenBank/DDBJ databases">
        <title>Genome sequencing of bacteria with rrn-lacking chromosome and rrn-plasmid.</title>
        <authorList>
            <person name="Anda M."/>
            <person name="Iwasaki W."/>
        </authorList>
    </citation>
    <scope>NUCLEOTIDE SEQUENCE [LARGE SCALE GENOMIC DNA]</scope>
    <source>
        <strain evidence="1 2">NBRC 101262</strain>
        <plasmid evidence="1 2">pPP2</plasmid>
    </source>
</reference>
<keyword evidence="1" id="KW-0614">Plasmid</keyword>
<sequence>MITIIRQKFPLGIDQGIKGSGIDFVCSFFIEMFTHCRHSMSEGKGILPLRFNHQLFIFIHIAKQLAHTVRHQDIIGQFKICKVFGFRTVN</sequence>
<dbReference type="Proteomes" id="UP001354989">
    <property type="component" value="Plasmid pPP2"/>
</dbReference>
<geneLocation type="plasmid" evidence="1 2">
    <name>pPP2</name>
</geneLocation>